<dbReference type="HOGENOM" id="CLU_508810_0_0_6"/>
<accession>Q2SPF1</accession>
<dbReference type="PROSITE" id="PS51257">
    <property type="entry name" value="PROKAR_LIPOPROTEIN"/>
    <property type="match status" value="1"/>
</dbReference>
<keyword evidence="2" id="KW-1185">Reference proteome</keyword>
<dbReference type="AlphaFoldDB" id="Q2SPF1"/>
<dbReference type="Proteomes" id="UP000000238">
    <property type="component" value="Chromosome"/>
</dbReference>
<evidence type="ECO:0000313" key="2">
    <source>
        <dbReference type="Proteomes" id="UP000000238"/>
    </source>
</evidence>
<gene>
    <name evidence="1" type="ordered locus">HCH_00570</name>
</gene>
<reference evidence="1 2" key="1">
    <citation type="journal article" date="2005" name="Nucleic Acids Res.">
        <title>Genomic blueprint of Hahella chejuensis, a marine microbe producing an algicidal agent.</title>
        <authorList>
            <person name="Jeong H."/>
            <person name="Yim J.H."/>
            <person name="Lee C."/>
            <person name="Choi S.-H."/>
            <person name="Park Y.K."/>
            <person name="Yoon S.H."/>
            <person name="Hur C.-G."/>
            <person name="Kang H.-Y."/>
            <person name="Kim D."/>
            <person name="Lee H.H."/>
            <person name="Park K.H."/>
            <person name="Park S.-H."/>
            <person name="Park H.-S."/>
            <person name="Lee H.K."/>
            <person name="Oh T.K."/>
            <person name="Kim J.F."/>
        </authorList>
    </citation>
    <scope>NUCLEOTIDE SEQUENCE [LARGE SCALE GENOMIC DNA]</scope>
    <source>
        <strain evidence="1 2">KCTC 2396</strain>
    </source>
</reference>
<name>Q2SPF1_HAHCH</name>
<protein>
    <submittedName>
        <fullName evidence="1">Uncharacterized protein</fullName>
    </submittedName>
</protein>
<dbReference type="eggNOG" id="ENOG502ZC5K">
    <property type="taxonomic scope" value="Bacteria"/>
</dbReference>
<sequence length="542" mass="56568">MKSERTVRSLLYIFLVSFLSLGGCDSDNNSSSSDSSGSVSATVEFPSGVTVASPVDASSGLGALSVGDKWRQKELPSAGVSSLAVASSSAYTETSAAISRVLSGDLALAASFDSTAFFRRGGDASCYGPTLKWQNHPDAGMGDLGSGELPSGDLGIWNASTSDGEACAAAQLNARMRDVQARVGMGMLTLAGMVAVYESTGATWPDDISPGTSVDLTAELNALSLSSMTFNSAVISLDAGGSVWSYSLSVSYDDGSGGRNISLNLQHAITDRDAGLFEGLFSYLVEDVFAGGNCGMGDNNVSHNGSVHYKKTGSTNVTLQSRSATACGWASTTPAADIRDNLVSSTVLSEAFAVDPGGAWADNFNVFTAEFNTDSLLGLYSYSWQAGSGDSHARILDIGIETTAGGEAYFGFGDRVQDSLSGQINGFICNWAGPGNDHSPTEFSQYAQRQFLTYDSASDKYIVSSDGSSDITYAPTNICMYAGGAFLYDRDLDGDLSDENASTVNVVDGGSPLDFDLMTVSDSEANIWEHIIARGYSLPAYP</sequence>
<dbReference type="EMBL" id="CP000155">
    <property type="protein sequence ID" value="ABC27473.1"/>
    <property type="molecule type" value="Genomic_DNA"/>
</dbReference>
<proteinExistence type="predicted"/>
<dbReference type="KEGG" id="hch:HCH_00570"/>
<organism evidence="1 2">
    <name type="scientific">Hahella chejuensis (strain KCTC 2396)</name>
    <dbReference type="NCBI Taxonomy" id="349521"/>
    <lineage>
        <taxon>Bacteria</taxon>
        <taxon>Pseudomonadati</taxon>
        <taxon>Pseudomonadota</taxon>
        <taxon>Gammaproteobacteria</taxon>
        <taxon>Oceanospirillales</taxon>
        <taxon>Hahellaceae</taxon>
        <taxon>Hahella</taxon>
    </lineage>
</organism>
<evidence type="ECO:0000313" key="1">
    <source>
        <dbReference type="EMBL" id="ABC27473.1"/>
    </source>
</evidence>